<accession>A0A450THV8</accession>
<dbReference type="EMBL" id="CAADEX010000178">
    <property type="protein sequence ID" value="VFJ66791.1"/>
    <property type="molecule type" value="Genomic_DNA"/>
</dbReference>
<evidence type="ECO:0000313" key="1">
    <source>
        <dbReference type="EMBL" id="VFJ66791.1"/>
    </source>
</evidence>
<protein>
    <submittedName>
        <fullName evidence="1">Uncharacterized protein</fullName>
    </submittedName>
</protein>
<organism evidence="1">
    <name type="scientific">Candidatus Kentrum sp. DK</name>
    <dbReference type="NCBI Taxonomy" id="2126562"/>
    <lineage>
        <taxon>Bacteria</taxon>
        <taxon>Pseudomonadati</taxon>
        <taxon>Pseudomonadota</taxon>
        <taxon>Gammaproteobacteria</taxon>
        <taxon>Candidatus Kentrum</taxon>
    </lineage>
</organism>
<proteinExistence type="predicted"/>
<reference evidence="1" key="1">
    <citation type="submission" date="2019-02" db="EMBL/GenBank/DDBJ databases">
        <authorList>
            <person name="Gruber-Vodicka R. H."/>
            <person name="Seah K. B. B."/>
        </authorList>
    </citation>
    <scope>NUCLEOTIDE SEQUENCE</scope>
    <source>
        <strain evidence="1">BECK_DK47</strain>
    </source>
</reference>
<dbReference type="AlphaFoldDB" id="A0A450THV8"/>
<name>A0A450THV8_9GAMM</name>
<sequence length="77" mass="9119">MYYRRIFHFGATYFFTVNLADRSSSLLVDRIDRGFCTVPICNPFIPSSYNRPRFPRDEPLSPTGSWTLYLYRTMLPI</sequence>
<gene>
    <name evidence="1" type="ORF">BECKDK2373B_GA0170837_11789</name>
</gene>